<feature type="compositionally biased region" description="Basic and acidic residues" evidence="1">
    <location>
        <begin position="71"/>
        <end position="90"/>
    </location>
</feature>
<dbReference type="AlphaFoldDB" id="A0A284SD74"/>
<feature type="region of interest" description="Disordered" evidence="1">
    <location>
        <begin position="1"/>
        <end position="90"/>
    </location>
</feature>
<keyword evidence="3" id="KW-1185">Reference proteome</keyword>
<accession>A0A284SD74</accession>
<proteinExistence type="predicted"/>
<dbReference type="Proteomes" id="UP000219338">
    <property type="component" value="Unassembled WGS sequence"/>
</dbReference>
<organism evidence="2 3">
    <name type="scientific">Armillaria ostoyae</name>
    <name type="common">Armillaria root rot fungus</name>
    <dbReference type="NCBI Taxonomy" id="47428"/>
    <lineage>
        <taxon>Eukaryota</taxon>
        <taxon>Fungi</taxon>
        <taxon>Dikarya</taxon>
        <taxon>Basidiomycota</taxon>
        <taxon>Agaricomycotina</taxon>
        <taxon>Agaricomycetes</taxon>
        <taxon>Agaricomycetidae</taxon>
        <taxon>Agaricales</taxon>
        <taxon>Marasmiineae</taxon>
        <taxon>Physalacriaceae</taxon>
        <taxon>Armillaria</taxon>
    </lineage>
</organism>
<evidence type="ECO:0000313" key="2">
    <source>
        <dbReference type="EMBL" id="SJL18958.1"/>
    </source>
</evidence>
<feature type="compositionally biased region" description="Basic and acidic residues" evidence="1">
    <location>
        <begin position="18"/>
        <end position="32"/>
    </location>
</feature>
<reference evidence="3" key="1">
    <citation type="journal article" date="2017" name="Nat. Ecol. Evol.">
        <title>Genome expansion and lineage-specific genetic innovations in the forest pathogenic fungi Armillaria.</title>
        <authorList>
            <person name="Sipos G."/>
            <person name="Prasanna A.N."/>
            <person name="Walter M.C."/>
            <person name="O'Connor E."/>
            <person name="Balint B."/>
            <person name="Krizsan K."/>
            <person name="Kiss B."/>
            <person name="Hess J."/>
            <person name="Varga T."/>
            <person name="Slot J."/>
            <person name="Riley R."/>
            <person name="Boka B."/>
            <person name="Rigling D."/>
            <person name="Barry K."/>
            <person name="Lee J."/>
            <person name="Mihaltcheva S."/>
            <person name="LaButti K."/>
            <person name="Lipzen A."/>
            <person name="Waldron R."/>
            <person name="Moloney N.M."/>
            <person name="Sperisen C."/>
            <person name="Kredics L."/>
            <person name="Vagvoelgyi C."/>
            <person name="Patrignani A."/>
            <person name="Fitzpatrick D."/>
            <person name="Nagy I."/>
            <person name="Doyle S."/>
            <person name="Anderson J.B."/>
            <person name="Grigoriev I.V."/>
            <person name="Gueldener U."/>
            <person name="Muensterkoetter M."/>
            <person name="Nagy L.G."/>
        </authorList>
    </citation>
    <scope>NUCLEOTIDE SEQUENCE [LARGE SCALE GENOMIC DNA]</scope>
    <source>
        <strain evidence="3">C18/9</strain>
    </source>
</reference>
<protein>
    <submittedName>
        <fullName evidence="2">Uncharacterized protein</fullName>
    </submittedName>
</protein>
<dbReference type="EMBL" id="FUEG01000078">
    <property type="protein sequence ID" value="SJL18958.1"/>
    <property type="molecule type" value="Genomic_DNA"/>
</dbReference>
<evidence type="ECO:0000313" key="3">
    <source>
        <dbReference type="Proteomes" id="UP000219338"/>
    </source>
</evidence>
<gene>
    <name evidence="2" type="ORF">ARMOST_22561</name>
</gene>
<sequence>MDEDIEMSQQPFHAGEPSTKRDSTAHQTHDIDSPLDDFTFGWSFCEEDKDDEESHQRDDMAYDGLGLGSSDEGHEMKAPKRKKEETQLST</sequence>
<name>A0A284SD74_ARMOS</name>
<evidence type="ECO:0000256" key="1">
    <source>
        <dbReference type="SAM" id="MobiDB-lite"/>
    </source>
</evidence>